<keyword evidence="2" id="KW-1185">Reference proteome</keyword>
<dbReference type="EMBL" id="LVWD01000001">
    <property type="protein sequence ID" value="OAD44042.1"/>
    <property type="molecule type" value="Genomic_DNA"/>
</dbReference>
<comment type="caution">
    <text evidence="1">The sequence shown here is derived from an EMBL/GenBank/DDBJ whole genome shotgun (WGS) entry which is preliminary data.</text>
</comment>
<name>A0ABX2UC60_9BURK</name>
<proteinExistence type="predicted"/>
<gene>
    <name evidence="1" type="ORF">LPB72_00550</name>
</gene>
<organism evidence="1 2">
    <name type="scientific">Hydrogenophaga crassostreae</name>
    <dbReference type="NCBI Taxonomy" id="1763535"/>
    <lineage>
        <taxon>Bacteria</taxon>
        <taxon>Pseudomonadati</taxon>
        <taxon>Pseudomonadota</taxon>
        <taxon>Betaproteobacteria</taxon>
        <taxon>Burkholderiales</taxon>
        <taxon>Comamonadaceae</taxon>
        <taxon>Hydrogenophaga</taxon>
    </lineage>
</organism>
<protein>
    <recommendedName>
        <fullName evidence="3">SRCR domain-containing protein</fullName>
    </recommendedName>
</protein>
<evidence type="ECO:0008006" key="3">
    <source>
        <dbReference type="Google" id="ProtNLM"/>
    </source>
</evidence>
<sequence length="146" mass="15287">MQSSLTLAGRSLGGVTDRKVLAPSRLNLAGDAQCKALSGCSSDFSLRCDSDQWRKGDGRCSLTAEVVNVLGHEPFGKGASQASLSRCESWRGRGFASGLMAATVRPKKFPLRCADSSRDKFPVSAGPPRCCGPFAALRGAARPSPA</sequence>
<dbReference type="Proteomes" id="UP000185657">
    <property type="component" value="Unassembled WGS sequence"/>
</dbReference>
<reference evidence="1 2" key="1">
    <citation type="submission" date="2016-02" db="EMBL/GenBank/DDBJ databases">
        <title>Draft genome sequence of Hydrogenophaga sp. LPB0072.</title>
        <authorList>
            <person name="Shin S.-K."/>
            <person name="Yi H."/>
        </authorList>
    </citation>
    <scope>NUCLEOTIDE SEQUENCE [LARGE SCALE GENOMIC DNA]</scope>
    <source>
        <strain evidence="1 2">LPB0072</strain>
    </source>
</reference>
<evidence type="ECO:0000313" key="2">
    <source>
        <dbReference type="Proteomes" id="UP000185657"/>
    </source>
</evidence>
<evidence type="ECO:0000313" key="1">
    <source>
        <dbReference type="EMBL" id="OAD44042.1"/>
    </source>
</evidence>
<accession>A0ABX2UC60</accession>